<feature type="binding site" evidence="5">
    <location>
        <position position="395"/>
    </location>
    <ligand>
        <name>Mg(2+)</name>
        <dbReference type="ChEBI" id="CHEBI:18420"/>
    </ligand>
</feature>
<feature type="active site" description="Proton donor/acceptor" evidence="5">
    <location>
        <position position="157"/>
    </location>
</feature>
<keyword evidence="5" id="KW-0479">Metal-binding</keyword>
<feature type="binding site" evidence="5">
    <location>
        <begin position="340"/>
        <end position="344"/>
    </location>
    <ligand>
        <name>ATP</name>
        <dbReference type="ChEBI" id="CHEBI:30616"/>
    </ligand>
</feature>
<feature type="binding site" evidence="5">
    <location>
        <begin position="217"/>
        <end position="221"/>
    </location>
    <ligand>
        <name>ATP</name>
        <dbReference type="ChEBI" id="CHEBI:30616"/>
    </ligand>
</feature>
<sequence>MSAMARKLLVLNAGSSSLKFKIFGLNPFAAGMGGMFDRIGDAANCTLKASAPAEAPGSKGRKWELKIPAKDHVGAMESIMDFIKENVSSAFSREVVAVGHRIVHGLDLSQPALLNEKTIDKIRQAAVLAPLHNPPGLQGIDAAQRVFSGVPQVAVFDTAFHQTMPPHAYMYGLPYDLYEKHQIRRYGFHGTSHKYLAEQAAEMLGKPLSETNVITCHLGNGSSIAAVQGGRCIDTSMGMTPLEGLLMGTRSGDMDPAVVLHVQKQLGLSVQETDTLLNKKSGLLGLTGSNDLRTVIEGAHKGEPRSALGLAMFVYRVQKYIGSYTAALQGKVDAVVFSAGIGENSSLIRGLILQPMQAMGLIVDAAANDATVGGRQGDISTPTSPVRLLVIPTDEELSIAQQTLQVTG</sequence>
<feature type="binding site" evidence="5">
    <location>
        <position position="19"/>
    </location>
    <ligand>
        <name>ATP</name>
        <dbReference type="ChEBI" id="CHEBI:30616"/>
    </ligand>
</feature>
<dbReference type="InterPro" id="IPR043129">
    <property type="entry name" value="ATPase_NBD"/>
</dbReference>
<dbReference type="PRINTS" id="PR00471">
    <property type="entry name" value="ACETATEKNASE"/>
</dbReference>
<dbReference type="PIRSF" id="PIRSF000722">
    <property type="entry name" value="Acetate_prop_kin"/>
    <property type="match status" value="1"/>
</dbReference>
<evidence type="ECO:0000256" key="4">
    <source>
        <dbReference type="ARBA" id="ARBA00022840"/>
    </source>
</evidence>
<dbReference type="UniPathway" id="UPA00340">
    <property type="reaction ID" value="UER00458"/>
</dbReference>
<dbReference type="GO" id="GO:0006083">
    <property type="term" value="P:acetate metabolic process"/>
    <property type="evidence" value="ECO:0007669"/>
    <property type="project" value="TreeGrafter"/>
</dbReference>
<feature type="binding site" evidence="5">
    <location>
        <position position="101"/>
    </location>
    <ligand>
        <name>substrate</name>
    </ligand>
</feature>
<feature type="site" description="Transition state stabilizer" evidence="5">
    <location>
        <position position="250"/>
    </location>
</feature>
<feature type="binding site" evidence="5">
    <location>
        <begin position="291"/>
        <end position="293"/>
    </location>
    <ligand>
        <name>ATP</name>
        <dbReference type="ChEBI" id="CHEBI:30616"/>
    </ligand>
</feature>
<dbReference type="InterPro" id="IPR004372">
    <property type="entry name" value="Ac/propionate_kinase"/>
</dbReference>
<dbReference type="Gene3D" id="3.30.420.40">
    <property type="match status" value="2"/>
</dbReference>
<dbReference type="HAMAP" id="MF_00020">
    <property type="entry name" value="Acetate_kinase"/>
    <property type="match status" value="1"/>
</dbReference>
<keyword evidence="5" id="KW-0460">Magnesium</keyword>
<dbReference type="EC" id="2.7.2.1" evidence="5"/>
<evidence type="ECO:0000313" key="6">
    <source>
        <dbReference type="EMBL" id="AIF73517.1"/>
    </source>
</evidence>
<keyword evidence="1 5" id="KW-0808">Transferase</keyword>
<feature type="binding site" evidence="5">
    <location>
        <position position="12"/>
    </location>
    <ligand>
        <name>Mg(2+)</name>
        <dbReference type="ChEBI" id="CHEBI:18420"/>
    </ligand>
</feature>
<evidence type="ECO:0000256" key="1">
    <source>
        <dbReference type="ARBA" id="ARBA00022679"/>
    </source>
</evidence>
<dbReference type="PROSITE" id="PS01076">
    <property type="entry name" value="ACETATE_KINASE_2"/>
    <property type="match status" value="1"/>
</dbReference>
<dbReference type="GO" id="GO:0008776">
    <property type="term" value="F:acetate kinase activity"/>
    <property type="evidence" value="ECO:0007669"/>
    <property type="project" value="UniProtKB-UniRule"/>
</dbReference>
<keyword evidence="4 5" id="KW-0067">ATP-binding</keyword>
<comment type="pathway">
    <text evidence="5">Metabolic intermediate biosynthesis; acetyl-CoA biosynthesis; acetyl-CoA from acetate: step 1/2.</text>
</comment>
<dbReference type="EMBL" id="KF607039">
    <property type="protein sequence ID" value="AIF73517.1"/>
    <property type="molecule type" value="Genomic_DNA"/>
</dbReference>
<keyword evidence="2 5" id="KW-0547">Nucleotide-binding</keyword>
<dbReference type="InterPro" id="IPR000890">
    <property type="entry name" value="Aliphatic_acid_kin_short-chain"/>
</dbReference>
<dbReference type="AlphaFoldDB" id="A0A075M2H1"/>
<comment type="catalytic activity">
    <reaction evidence="5">
        <text>acetate + ATP = acetyl phosphate + ADP</text>
        <dbReference type="Rhea" id="RHEA:11352"/>
        <dbReference type="ChEBI" id="CHEBI:22191"/>
        <dbReference type="ChEBI" id="CHEBI:30089"/>
        <dbReference type="ChEBI" id="CHEBI:30616"/>
        <dbReference type="ChEBI" id="CHEBI:456216"/>
        <dbReference type="EC" id="2.7.2.1"/>
    </reaction>
</comment>
<dbReference type="PROSITE" id="PS01075">
    <property type="entry name" value="ACETATE_KINASE_1"/>
    <property type="match status" value="1"/>
</dbReference>
<evidence type="ECO:0000256" key="2">
    <source>
        <dbReference type="ARBA" id="ARBA00022741"/>
    </source>
</evidence>
<dbReference type="Pfam" id="PF00871">
    <property type="entry name" value="Acetate_kinase"/>
    <property type="match status" value="1"/>
</dbReference>
<comment type="similarity">
    <text evidence="5">Belongs to the acetokinase family.</text>
</comment>
<dbReference type="PANTHER" id="PTHR21060">
    <property type="entry name" value="ACETATE KINASE"/>
    <property type="match status" value="1"/>
</dbReference>
<reference evidence="6" key="1">
    <citation type="journal article" date="2014" name="Evolution">
        <title>Early evolution of the genetic basis for soma in the volvocaceae.</title>
        <authorList>
            <person name="Hanschen E.R."/>
            <person name="Ferris P.J."/>
            <person name="Michod R.E."/>
        </authorList>
    </citation>
    <scope>NUCLEOTIDE SEQUENCE</scope>
</reference>
<feature type="site" description="Transition state stabilizer" evidence="5">
    <location>
        <position position="189"/>
    </location>
</feature>
<gene>
    <name evidence="6" type="primary">ackB</name>
</gene>
<accession>A0A075M2H1</accession>
<dbReference type="SUPFAM" id="SSF53067">
    <property type="entry name" value="Actin-like ATPase domain"/>
    <property type="match status" value="2"/>
</dbReference>
<dbReference type="GO" id="GO:0005524">
    <property type="term" value="F:ATP binding"/>
    <property type="evidence" value="ECO:0007669"/>
    <property type="project" value="UniProtKB-KW"/>
</dbReference>
<organism evidence="6">
    <name type="scientific">Volvox ferrisii</name>
    <dbReference type="NCBI Taxonomy" id="1075618"/>
    <lineage>
        <taxon>Eukaryota</taxon>
        <taxon>Viridiplantae</taxon>
        <taxon>Chlorophyta</taxon>
        <taxon>core chlorophytes</taxon>
        <taxon>Chlorophyceae</taxon>
        <taxon>CS clade</taxon>
        <taxon>Chlamydomonadales</taxon>
        <taxon>Volvocaceae</taxon>
        <taxon>Volvox</taxon>
    </lineage>
</organism>
<dbReference type="PANTHER" id="PTHR21060:SF15">
    <property type="entry name" value="ACETATE KINASE-RELATED"/>
    <property type="match status" value="1"/>
</dbReference>
<evidence type="ECO:0000256" key="5">
    <source>
        <dbReference type="HAMAP-Rule" id="MF_03131"/>
    </source>
</evidence>
<dbReference type="InterPro" id="IPR023865">
    <property type="entry name" value="Aliphatic_acid_kinase_CS"/>
</dbReference>
<keyword evidence="3 5" id="KW-0418">Kinase</keyword>
<name>A0A075M2H1_9CHLO</name>
<dbReference type="GO" id="GO:0000287">
    <property type="term" value="F:magnesium ion binding"/>
    <property type="evidence" value="ECO:0007669"/>
    <property type="project" value="UniProtKB-UniRule"/>
</dbReference>
<dbReference type="NCBIfam" id="TIGR00016">
    <property type="entry name" value="ackA"/>
    <property type="match status" value="1"/>
</dbReference>
<evidence type="ECO:0000256" key="3">
    <source>
        <dbReference type="ARBA" id="ARBA00022777"/>
    </source>
</evidence>
<dbReference type="CDD" id="cd24010">
    <property type="entry name" value="ASKHA_NBD_AcK_PK"/>
    <property type="match status" value="1"/>
</dbReference>
<dbReference type="GO" id="GO:0006085">
    <property type="term" value="P:acetyl-CoA biosynthetic process"/>
    <property type="evidence" value="ECO:0007669"/>
    <property type="project" value="UniProtKB-UniRule"/>
</dbReference>
<comment type="cofactor">
    <cofactor evidence="5">
        <name>Mg(2+)</name>
        <dbReference type="ChEBI" id="CHEBI:18420"/>
    </cofactor>
</comment>
<protein>
    <recommendedName>
        <fullName evidence="5">Probable acetate kinase</fullName>
        <ecNumber evidence="5">2.7.2.1</ecNumber>
    </recommendedName>
    <alternativeName>
        <fullName evidence="5">Acetokinase</fullName>
    </alternativeName>
</protein>
<proteinExistence type="inferred from homology"/>